<evidence type="ECO:0000256" key="7">
    <source>
        <dbReference type="ARBA" id="ARBA00023237"/>
    </source>
</evidence>
<evidence type="ECO:0000256" key="8">
    <source>
        <dbReference type="PROSITE-ProRule" id="PRU01360"/>
    </source>
</evidence>
<dbReference type="PANTHER" id="PTHR40980">
    <property type="entry name" value="PLUG DOMAIN-CONTAINING PROTEIN"/>
    <property type="match status" value="1"/>
</dbReference>
<keyword evidence="15" id="KW-1185">Reference proteome</keyword>
<protein>
    <submittedName>
        <fullName evidence="14">Iron complex outermembrane receptor protein</fullName>
    </submittedName>
</protein>
<dbReference type="InterPro" id="IPR012910">
    <property type="entry name" value="Plug_dom"/>
</dbReference>
<gene>
    <name evidence="14" type="ORF">J2W69_001811</name>
</gene>
<dbReference type="InterPro" id="IPR037066">
    <property type="entry name" value="Plug_dom_sf"/>
</dbReference>
<comment type="caution">
    <text evidence="14">The sequence shown here is derived from an EMBL/GenBank/DDBJ whole genome shotgun (WGS) entry which is preliminary data.</text>
</comment>
<accession>A0ABU1VZJ2</accession>
<comment type="subcellular location">
    <subcellularLocation>
        <location evidence="1 8">Cell outer membrane</location>
        <topology evidence="1 8">Multi-pass membrane protein</topology>
    </subcellularLocation>
</comment>
<reference evidence="14 15" key="1">
    <citation type="submission" date="2023-07" db="EMBL/GenBank/DDBJ databases">
        <title>Sorghum-associated microbial communities from plants grown in Nebraska, USA.</title>
        <authorList>
            <person name="Schachtman D."/>
        </authorList>
    </citation>
    <scope>NUCLEOTIDE SEQUENCE [LARGE SCALE GENOMIC DNA]</scope>
    <source>
        <strain evidence="14 15">4138</strain>
    </source>
</reference>
<feature type="region of interest" description="Disordered" evidence="10">
    <location>
        <begin position="620"/>
        <end position="640"/>
    </location>
</feature>
<evidence type="ECO:0000259" key="13">
    <source>
        <dbReference type="Pfam" id="PF07715"/>
    </source>
</evidence>
<keyword evidence="3 8" id="KW-1134">Transmembrane beta strand</keyword>
<dbReference type="InterPro" id="IPR010104">
    <property type="entry name" value="TonB_rcpt_bac"/>
</dbReference>
<organism evidence="14 15">
    <name type="scientific">Rheinheimera soli</name>
    <dbReference type="NCBI Taxonomy" id="443616"/>
    <lineage>
        <taxon>Bacteria</taxon>
        <taxon>Pseudomonadati</taxon>
        <taxon>Pseudomonadota</taxon>
        <taxon>Gammaproteobacteria</taxon>
        <taxon>Chromatiales</taxon>
        <taxon>Chromatiaceae</taxon>
        <taxon>Rheinheimera</taxon>
    </lineage>
</organism>
<keyword evidence="4 8" id="KW-0812">Transmembrane</keyword>
<evidence type="ECO:0000256" key="4">
    <source>
        <dbReference type="ARBA" id="ARBA00022692"/>
    </source>
</evidence>
<feature type="signal peptide" evidence="11">
    <location>
        <begin position="1"/>
        <end position="25"/>
    </location>
</feature>
<comment type="similarity">
    <text evidence="8 9">Belongs to the TonB-dependent receptor family.</text>
</comment>
<dbReference type="CDD" id="cd01347">
    <property type="entry name" value="ligand_gated_channel"/>
    <property type="match status" value="1"/>
</dbReference>
<dbReference type="PANTHER" id="PTHR40980:SF3">
    <property type="entry name" value="TONB-DEPENDENT RECEPTOR-LIKE BETA-BARREL DOMAIN-CONTAINING PROTEIN"/>
    <property type="match status" value="1"/>
</dbReference>
<evidence type="ECO:0000256" key="9">
    <source>
        <dbReference type="RuleBase" id="RU003357"/>
    </source>
</evidence>
<evidence type="ECO:0000256" key="1">
    <source>
        <dbReference type="ARBA" id="ARBA00004571"/>
    </source>
</evidence>
<keyword evidence="5 9" id="KW-0798">TonB box</keyword>
<keyword evidence="14" id="KW-0675">Receptor</keyword>
<evidence type="ECO:0000256" key="5">
    <source>
        <dbReference type="ARBA" id="ARBA00023077"/>
    </source>
</evidence>
<evidence type="ECO:0000256" key="6">
    <source>
        <dbReference type="ARBA" id="ARBA00023136"/>
    </source>
</evidence>
<dbReference type="Pfam" id="PF07715">
    <property type="entry name" value="Plug"/>
    <property type="match status" value="1"/>
</dbReference>
<proteinExistence type="inferred from homology"/>
<keyword evidence="6 8" id="KW-0472">Membrane</keyword>
<evidence type="ECO:0000256" key="2">
    <source>
        <dbReference type="ARBA" id="ARBA00022448"/>
    </source>
</evidence>
<feature type="domain" description="TonB-dependent receptor plug" evidence="13">
    <location>
        <begin position="66"/>
        <end position="173"/>
    </location>
</feature>
<name>A0ABU1VZJ2_9GAMM</name>
<keyword evidence="2 8" id="KW-0813">Transport</keyword>
<feature type="domain" description="TonB-dependent receptor-like beta-barrel" evidence="12">
    <location>
        <begin position="348"/>
        <end position="820"/>
    </location>
</feature>
<evidence type="ECO:0000256" key="3">
    <source>
        <dbReference type="ARBA" id="ARBA00022452"/>
    </source>
</evidence>
<evidence type="ECO:0000259" key="12">
    <source>
        <dbReference type="Pfam" id="PF00593"/>
    </source>
</evidence>
<keyword evidence="7 8" id="KW-0998">Cell outer membrane</keyword>
<dbReference type="Pfam" id="PF00593">
    <property type="entry name" value="TonB_dep_Rec_b-barrel"/>
    <property type="match status" value="1"/>
</dbReference>
<dbReference type="EMBL" id="JAVDWR010000004">
    <property type="protein sequence ID" value="MDR7120873.1"/>
    <property type="molecule type" value="Genomic_DNA"/>
</dbReference>
<evidence type="ECO:0000313" key="15">
    <source>
        <dbReference type="Proteomes" id="UP001257909"/>
    </source>
</evidence>
<dbReference type="InterPro" id="IPR036942">
    <property type="entry name" value="Beta-barrel_TonB_sf"/>
</dbReference>
<dbReference type="Gene3D" id="2.40.170.20">
    <property type="entry name" value="TonB-dependent receptor, beta-barrel domain"/>
    <property type="match status" value="1"/>
</dbReference>
<dbReference type="InterPro" id="IPR039426">
    <property type="entry name" value="TonB-dep_rcpt-like"/>
</dbReference>
<evidence type="ECO:0000313" key="14">
    <source>
        <dbReference type="EMBL" id="MDR7120873.1"/>
    </source>
</evidence>
<evidence type="ECO:0000256" key="11">
    <source>
        <dbReference type="SAM" id="SignalP"/>
    </source>
</evidence>
<sequence>MLHNKMNKCAVAVKLGLMVGTAVLAFPTMADQAAEESAKKEQQVEVIQIRGIKASQEASLNVKRYAVATVDAITSEDIGKFPDKNIAESLQRIAGVAINRGFVGEGAEVSIRGVDPTLTQVQMNGQFVASTSWFSQGANKRSFNMDLMPSEMISDLEVYKSPVASLDEGGVGGTVILHTRKPLDLDSNTLFASVEANQNSLADETGLGASALYSWKNDDETFGLLGMISTLEQIGRGRKAENYWEEGWSAAGIAGFDQDRKRDAYDITAQFQATEQLGFTLHAFRTKLDAFNTNQNFLVIGADPAFMTNTSGRVAPNGLPLTGTVTRAGWLAQDTNTRNAVMTSDVLDLRVDYEASNYTLSGVIGTTSSDGGNGGNANGLWGQPINGTNGITVDVNMDLANAMLLAPKGVSLSDTSWQDFQDGALARTKLKDEETYAQADLKLEVDYGAIQSIETGVKVRSHEFTYNSYGAVLGAHGITNISQFEDGLLKDFDGVLASGSPTSFVKIDGKAYWNALNNSVTAWNEQRANFSSVTEDVYAAYVQGNFSGDNYRGNVGVRYVKTETDGRAYNGNLTGIDSFKGDYSDFLPSLNLAIDLSDDLILRMSAAKVMTRAGYSQLAPGYKGLPDTPPSSGRLQAARGNPAIDPFRASQTDIGLEWYYNESSLLSFAVFNKDIASFISTKKIIENLVDVPVPGEYEVSVPDQGRGGKIEGAEFQWQTNFGNGFGALFNYTYVDATGETDNGEKIILPGSSRNQFNVTGYYEHDMFSARLAYTNRSQFFAEGTALGNSSDSFDAQDFLDASLVFKVTDQLDVSLEGTNLNNEITYQRHSTGAETVRVITENGRRYALKASYRF</sequence>
<feature type="chain" id="PRO_5047336464" evidence="11">
    <location>
        <begin position="26"/>
        <end position="854"/>
    </location>
</feature>
<evidence type="ECO:0000256" key="10">
    <source>
        <dbReference type="SAM" id="MobiDB-lite"/>
    </source>
</evidence>
<dbReference type="NCBIfam" id="TIGR01782">
    <property type="entry name" value="TonB-Xanth-Caul"/>
    <property type="match status" value="1"/>
</dbReference>
<dbReference type="InterPro" id="IPR000531">
    <property type="entry name" value="Beta-barrel_TonB"/>
</dbReference>
<dbReference type="SUPFAM" id="SSF56935">
    <property type="entry name" value="Porins"/>
    <property type="match status" value="1"/>
</dbReference>
<dbReference type="RefSeq" id="WP_310276978.1">
    <property type="nucleotide sequence ID" value="NZ_JAVDWR010000004.1"/>
</dbReference>
<dbReference type="Proteomes" id="UP001257909">
    <property type="component" value="Unassembled WGS sequence"/>
</dbReference>
<keyword evidence="11" id="KW-0732">Signal</keyword>
<dbReference type="PROSITE" id="PS52016">
    <property type="entry name" value="TONB_DEPENDENT_REC_3"/>
    <property type="match status" value="1"/>
</dbReference>
<dbReference type="Gene3D" id="2.170.130.10">
    <property type="entry name" value="TonB-dependent receptor, plug domain"/>
    <property type="match status" value="1"/>
</dbReference>